<dbReference type="AlphaFoldDB" id="A0A2Z7CPK2"/>
<protein>
    <submittedName>
        <fullName evidence="1">Splicing factor 3B subunit 1-like</fullName>
    </submittedName>
</protein>
<dbReference type="OrthoDB" id="1741306at2759"/>
<proteinExistence type="predicted"/>
<gene>
    <name evidence="1" type="ORF">F511_41985</name>
</gene>
<keyword evidence="2" id="KW-1185">Reference proteome</keyword>
<dbReference type="Proteomes" id="UP000250235">
    <property type="component" value="Unassembled WGS sequence"/>
</dbReference>
<evidence type="ECO:0000313" key="2">
    <source>
        <dbReference type="Proteomes" id="UP000250235"/>
    </source>
</evidence>
<accession>A0A2Z7CPK2</accession>
<evidence type="ECO:0000313" key="1">
    <source>
        <dbReference type="EMBL" id="KZV48315.1"/>
    </source>
</evidence>
<name>A0A2Z7CPK2_9LAMI</name>
<organism evidence="1 2">
    <name type="scientific">Dorcoceras hygrometricum</name>
    <dbReference type="NCBI Taxonomy" id="472368"/>
    <lineage>
        <taxon>Eukaryota</taxon>
        <taxon>Viridiplantae</taxon>
        <taxon>Streptophyta</taxon>
        <taxon>Embryophyta</taxon>
        <taxon>Tracheophyta</taxon>
        <taxon>Spermatophyta</taxon>
        <taxon>Magnoliopsida</taxon>
        <taxon>eudicotyledons</taxon>
        <taxon>Gunneridae</taxon>
        <taxon>Pentapetalae</taxon>
        <taxon>asterids</taxon>
        <taxon>lamiids</taxon>
        <taxon>Lamiales</taxon>
        <taxon>Gesneriaceae</taxon>
        <taxon>Didymocarpoideae</taxon>
        <taxon>Trichosporeae</taxon>
        <taxon>Loxocarpinae</taxon>
        <taxon>Dorcoceras</taxon>
    </lineage>
</organism>
<reference evidence="1 2" key="1">
    <citation type="journal article" date="2015" name="Proc. Natl. Acad. Sci. U.S.A.">
        <title>The resurrection genome of Boea hygrometrica: A blueprint for survival of dehydration.</title>
        <authorList>
            <person name="Xiao L."/>
            <person name="Yang G."/>
            <person name="Zhang L."/>
            <person name="Yang X."/>
            <person name="Zhao S."/>
            <person name="Ji Z."/>
            <person name="Zhou Q."/>
            <person name="Hu M."/>
            <person name="Wang Y."/>
            <person name="Chen M."/>
            <person name="Xu Y."/>
            <person name="Jin H."/>
            <person name="Xiao X."/>
            <person name="Hu G."/>
            <person name="Bao F."/>
            <person name="Hu Y."/>
            <person name="Wan P."/>
            <person name="Li L."/>
            <person name="Deng X."/>
            <person name="Kuang T."/>
            <person name="Xiang C."/>
            <person name="Zhu J.K."/>
            <person name="Oliver M.J."/>
            <person name="He Y."/>
        </authorList>
    </citation>
    <scope>NUCLEOTIDE SEQUENCE [LARGE SCALE GENOMIC DNA]</scope>
    <source>
        <strain evidence="2">cv. XS01</strain>
    </source>
</reference>
<sequence>MESSFIANALQVNFDSVFDILDNDEMVQMFRALESTGLRGFLGCPSVLYEKDLGQFFDTALVKNGEILYVIHGKFVAITEDRRLEIVGEKAVSKKRPATASDAPVVKKKKTTTGKAATAEKDLTLVVVAQEAVPIHIVEPISDMPAECPHASKRKAPKRKLRFPTGSDDEIVEQEPAVETVVVKNKGTTSVDDVDNIIEQASATRSDDIAIDDTERSIAVNDEDDDIDGAENEISRTMTSDTAPKKFLKEPLRSWEDDDISGFKQSTETSSKLSLFHRTLSSPIASGTRLNLEQGWYHWVHLFKSILSLPILEPVVGQKRERDDSRSI</sequence>
<dbReference type="EMBL" id="KQ993937">
    <property type="protein sequence ID" value="KZV48315.1"/>
    <property type="molecule type" value="Genomic_DNA"/>
</dbReference>